<dbReference type="EMBL" id="JABBWD010000002">
    <property type="protein sequence ID" value="KAG1783356.1"/>
    <property type="molecule type" value="Genomic_DNA"/>
</dbReference>
<feature type="region of interest" description="Disordered" evidence="1">
    <location>
        <begin position="1365"/>
        <end position="1398"/>
    </location>
</feature>
<reference evidence="3" key="1">
    <citation type="journal article" date="2020" name="New Phytol.">
        <title>Comparative genomics reveals dynamic genome evolution in host specialist ectomycorrhizal fungi.</title>
        <authorList>
            <person name="Lofgren L.A."/>
            <person name="Nguyen N.H."/>
            <person name="Vilgalys R."/>
            <person name="Ruytinx J."/>
            <person name="Liao H.L."/>
            <person name="Branco S."/>
            <person name="Kuo A."/>
            <person name="LaButti K."/>
            <person name="Lipzen A."/>
            <person name="Andreopoulos W."/>
            <person name="Pangilinan J."/>
            <person name="Riley R."/>
            <person name="Hundley H."/>
            <person name="Na H."/>
            <person name="Barry K."/>
            <person name="Grigoriev I.V."/>
            <person name="Stajich J.E."/>
            <person name="Kennedy P.G."/>
        </authorList>
    </citation>
    <scope>NUCLEOTIDE SEQUENCE</scope>
    <source>
        <strain evidence="3">DOB743</strain>
    </source>
</reference>
<proteinExistence type="predicted"/>
<keyword evidence="4" id="KW-1185">Reference proteome</keyword>
<dbReference type="Proteomes" id="UP000714275">
    <property type="component" value="Unassembled WGS sequence"/>
</dbReference>
<dbReference type="InterPro" id="IPR022155">
    <property type="entry name" value="DUF3684"/>
</dbReference>
<accession>A0A9P7A8D7</accession>
<dbReference type="Pfam" id="PF25794">
    <property type="entry name" value="SACS"/>
    <property type="match status" value="1"/>
</dbReference>
<comment type="caution">
    <text evidence="3">The sequence shown here is derived from an EMBL/GenBank/DDBJ whole genome shotgun (WGS) entry which is preliminary data.</text>
</comment>
<evidence type="ECO:0000256" key="1">
    <source>
        <dbReference type="SAM" id="MobiDB-lite"/>
    </source>
</evidence>
<evidence type="ECO:0000259" key="2">
    <source>
        <dbReference type="Pfam" id="PF25794"/>
    </source>
</evidence>
<sequence>MCEPEVTAVEVNQRDLVDKVLARYPEEFTVFRELLQNADDAGAENFVIVFESPHGRASNGMKPDINSAKVFKWLVKNDGAQFQDTDWKRLTKIAEGNPDERKIGAFGVGFFSVFSVTDKPIVKSNGKMVSIYYGGDQLFVRKEQLNCDRDKWTVIEMELKQESTIPRIFELTRFLVTSVTFLAHIQRVTILLDDTELACLTKTRNKASQSIAISEHMVRTSRGGTMTIDSVELISQEVNVIFLEDALVGGPKTFVTRAEPEEGERNPTKSKSFFSTEKMSKSNGRMAASKIAAAASEAPSLKSGAQFSAKCSIYSAKVTVSAKSSLERGLESATKKRPPKDFPFEMVFFSKDEHDKQSQEEVGNSGFGSVFRGPQGLCPRLEAEHPARIFIGQSTAQTTGMACHMSGRFIPTVERGSIDLANGHVSKWNEELLYVGGFLARMAYDSEMSKVKDAWPTLQKTDAEQLALYAMKSFVFHPSTPDPKVSRLIKDAFYTCSTIDKFPFISDQGIRYTKDIRLYHHHFAHFMSTPVFPVEMRPILTSMTLPEPLRIGPYTFKDVVKELNSRWLSEVEMAACLRWWSTSFGSQGPLNEQQIKWRNELLKAGRTHSGGKEVRLSSISKFIDGRMLSVRRPDDPLPDDTIPPALIQSLTSFTIPEAFGWQEMTIIHWLRHIRNSPPDPAHDITRAPSFAQHVLSVLSTLWHNLDDNIRSEVREILEDMTCIPTTISNVPHMMRPQAAYFSEADVFRDLPVARQDLLMDFRTEQVLQYLGVQKRCDIETFISKAMSGDRWNAIDLAKYLITSAQEHVTRVMDMRIFPCDGGERRHISELFASTEINRALKLPVINCDYWDSNTSEALFLIRKGLHEYPTIDQLIPIASSKDDRTARHAAFTFLCGPLYETLLEKQFDPVKFSMYPFIPGVRDGRACQIPHGEVFSDPNWKVFGFGHLADQFNKKNIAKLKIRDRPTAEKLFQVLESTPPKDPETAERWFRFLAEKGVFSAGEFERIADLKIVPVEVSSEPPRPSKISYEAVSPRECFLKSESYPEDHFYQRLFKFVDFGRSANAFLKACGVKERPECIDVLKVLLRCPKTFLKLAGDDHERYLTELRLIAVGHKSLPRKIHEEMRTASIFLGYRRGKSTMGRDGYIHEADEFELCKAEEVLVADDMESRRTFGDCIFIAPQEELLEKFYSEMQVKSLSSCIKYTVEPDKELLNAHTAHALRHSIIDKIPIFLHEFDEPRFRQGMRLLRWHDENQFFVRACRRLDVTKRLEFPYATTGLQGQKAHPTELSAETQSKDGVNVLWIKEPKADSYDIAAALCRLLFSTYKKNDVLSLMTILDTDINVLKRRGYDVDRILSEYRENLEKAEHGENPSNGPPPGPVQAPSQDALPGSEPVSDKPEVVSKFTKFLHWLRKDPKLGEIKLSEIENSIEKVKNIMKEEGGDNDLHISNREQVGGGKKQKNVAYCDEKKVAKTDLEECEDQHVGQVKVWKRKGTVLGVPSKEREAFGKIISDLAKVFSINQTRCHVFFHGEDSNLMGFNRNDQIFFGLEHYMQNHKDAPVGKAYIDWYYIMAHEMAHVHTPYHDEHHELLFQALATRYLTELHSLPAVRELFKCASY</sequence>
<dbReference type="PANTHER" id="PTHR47839:SF1">
    <property type="entry name" value="DOMAIN PROTEIN, PUTATIVE (AFU_ORTHOLOGUE AFUA_6G04830)-RELATED"/>
    <property type="match status" value="1"/>
</dbReference>
<dbReference type="Pfam" id="PF12449">
    <property type="entry name" value="DUF3684"/>
    <property type="match status" value="1"/>
</dbReference>
<dbReference type="SUPFAM" id="SSF55874">
    <property type="entry name" value="ATPase domain of HSP90 chaperone/DNA topoisomerase II/histidine kinase"/>
    <property type="match status" value="1"/>
</dbReference>
<dbReference type="NCBIfam" id="NF047352">
    <property type="entry name" value="P_loop_sacsin"/>
    <property type="match status" value="1"/>
</dbReference>
<organism evidence="3 4">
    <name type="scientific">Suillus placidus</name>
    <dbReference type="NCBI Taxonomy" id="48579"/>
    <lineage>
        <taxon>Eukaryota</taxon>
        <taxon>Fungi</taxon>
        <taxon>Dikarya</taxon>
        <taxon>Basidiomycota</taxon>
        <taxon>Agaricomycotina</taxon>
        <taxon>Agaricomycetes</taxon>
        <taxon>Agaricomycetidae</taxon>
        <taxon>Boletales</taxon>
        <taxon>Suillineae</taxon>
        <taxon>Suillaceae</taxon>
        <taxon>Suillus</taxon>
    </lineage>
</organism>
<dbReference type="Gene3D" id="3.30.565.10">
    <property type="entry name" value="Histidine kinase-like ATPase, C-terminal domain"/>
    <property type="match status" value="1"/>
</dbReference>
<protein>
    <recommendedName>
        <fullName evidence="2">Sacsin/Nov domain-containing protein</fullName>
    </recommendedName>
</protein>
<dbReference type="InterPro" id="IPR058210">
    <property type="entry name" value="SACS/Nov_dom"/>
</dbReference>
<dbReference type="OrthoDB" id="10031156at2759"/>
<gene>
    <name evidence="3" type="ORF">EV702DRAFT_254716</name>
</gene>
<evidence type="ECO:0000313" key="4">
    <source>
        <dbReference type="Proteomes" id="UP000714275"/>
    </source>
</evidence>
<dbReference type="InterPro" id="IPR036890">
    <property type="entry name" value="HATPase_C_sf"/>
</dbReference>
<name>A0A9P7A8D7_9AGAM</name>
<feature type="domain" description="Sacsin/Nov" evidence="2">
    <location>
        <begin position="17"/>
        <end position="129"/>
    </location>
</feature>
<evidence type="ECO:0000313" key="3">
    <source>
        <dbReference type="EMBL" id="KAG1783356.1"/>
    </source>
</evidence>
<dbReference type="PANTHER" id="PTHR47839">
    <property type="entry name" value="DOMAIN PROTEIN, PUTATIVE (AFU_ORTHOLOGUE AFUA_6G04830)-RELATED"/>
    <property type="match status" value="1"/>
</dbReference>